<accession>A0A9P1FQQ3</accession>
<name>A0A9P1FQQ3_9DINO</name>
<reference evidence="1" key="1">
    <citation type="submission" date="2022-10" db="EMBL/GenBank/DDBJ databases">
        <authorList>
            <person name="Chen Y."/>
            <person name="Dougan E. K."/>
            <person name="Chan C."/>
            <person name="Rhodes N."/>
            <person name="Thang M."/>
        </authorList>
    </citation>
    <scope>NUCLEOTIDE SEQUENCE</scope>
</reference>
<keyword evidence="3" id="KW-1185">Reference proteome</keyword>
<dbReference type="AlphaFoldDB" id="A0A9P1FQQ3"/>
<dbReference type="Proteomes" id="UP001152797">
    <property type="component" value="Unassembled WGS sequence"/>
</dbReference>
<dbReference type="EMBL" id="CAMXCT020000906">
    <property type="protein sequence ID" value="CAL1138041.1"/>
    <property type="molecule type" value="Genomic_DNA"/>
</dbReference>
<organism evidence="1">
    <name type="scientific">Cladocopium goreaui</name>
    <dbReference type="NCBI Taxonomy" id="2562237"/>
    <lineage>
        <taxon>Eukaryota</taxon>
        <taxon>Sar</taxon>
        <taxon>Alveolata</taxon>
        <taxon>Dinophyceae</taxon>
        <taxon>Suessiales</taxon>
        <taxon>Symbiodiniaceae</taxon>
        <taxon>Cladocopium</taxon>
    </lineage>
</organism>
<proteinExistence type="predicted"/>
<sequence length="103" mass="11694">MSAACQNHLAWGGPKHTALMRQDTNLADRGSGSKINKDTVAASELAQGCTTNSWMRSDNKHTNHYFQLSDFEEATQIYFSLERRACMARTYRFAAQCQWTRPC</sequence>
<evidence type="ECO:0000313" key="2">
    <source>
        <dbReference type="EMBL" id="CAL1138041.1"/>
    </source>
</evidence>
<comment type="caution">
    <text evidence="1">The sequence shown here is derived from an EMBL/GenBank/DDBJ whole genome shotgun (WGS) entry which is preliminary data.</text>
</comment>
<gene>
    <name evidence="1" type="ORF">C1SCF055_LOCUS12187</name>
</gene>
<evidence type="ECO:0000313" key="3">
    <source>
        <dbReference type="Proteomes" id="UP001152797"/>
    </source>
</evidence>
<reference evidence="2" key="2">
    <citation type="submission" date="2024-04" db="EMBL/GenBank/DDBJ databases">
        <authorList>
            <person name="Chen Y."/>
            <person name="Shah S."/>
            <person name="Dougan E. K."/>
            <person name="Thang M."/>
            <person name="Chan C."/>
        </authorList>
    </citation>
    <scope>NUCLEOTIDE SEQUENCE [LARGE SCALE GENOMIC DNA]</scope>
</reference>
<protein>
    <submittedName>
        <fullName evidence="1">Uncharacterized protein</fullName>
    </submittedName>
</protein>
<evidence type="ECO:0000313" key="1">
    <source>
        <dbReference type="EMBL" id="CAI3984666.1"/>
    </source>
</evidence>
<dbReference type="EMBL" id="CAMXCT030000906">
    <property type="protein sequence ID" value="CAL4771978.1"/>
    <property type="molecule type" value="Genomic_DNA"/>
</dbReference>
<dbReference type="EMBL" id="CAMXCT010000906">
    <property type="protein sequence ID" value="CAI3984666.1"/>
    <property type="molecule type" value="Genomic_DNA"/>
</dbReference>